<protein>
    <recommendedName>
        <fullName evidence="2">ATP-grasp domain-containing protein</fullName>
    </recommendedName>
</protein>
<sequence>MEQPNKGNTAPPHYRFGCQQPVQFLDLPLPVLSSPQSQLLVALIQQRFLTQPWRGPLCTLVPLSGEQTPSAELAWSLAQLAEELLHGAYLPIIERGVVVAVDTKARRCQLALADIGQGSESLRKALRAAIAALEPFIALPPQSLQTAAANHWQPLEPLIQQQYRWLMGKFVEPCRAAHQHALSERTIIASYLAANIPVRQVSAGVWRAGWGARSQLISGSAVVADSFVGGRLAQDKIACATRLRGAGLPAPDHWLATDLLAAEEAVQRLGWPVVVKPRARDRREGVTVGIANREQLEQALQRVFALGDSVALVEQQIAGTCHRLYVRDGELMYAAKRLPRTVSGDGVRTVAELVAQASRENSRLPPWRARKPLPQGDDCCAAGDAVPSLGERVLLRPESDPREEQYGAEIDNLSKVIHPDNVRLACAAAALFGLSSAGIDLMSEDISVPWHRNGAAINEVNYSPNMAAPGGAAASYLIAPLKAGSIGRIAIYGFAGAVLAAAAKRRWQQLCQRGLRAYLVSGEQTLAPSGEPLAATAQGLAARCEALLNDCEVESLVFVDTGSALLASGAPFDAIDELHLAVPDGAILQRWQRLLICKRIYQHLPTPGGLD</sequence>
<dbReference type="Gene3D" id="3.30.470.20">
    <property type="entry name" value="ATP-grasp fold, B domain"/>
    <property type="match status" value="1"/>
</dbReference>
<comment type="caution">
    <text evidence="3">The sequence shown here is derived from an EMBL/GenBank/DDBJ whole genome shotgun (WGS) entry which is preliminary data.</text>
</comment>
<evidence type="ECO:0000313" key="3">
    <source>
        <dbReference type="EMBL" id="TFH68930.1"/>
    </source>
</evidence>
<evidence type="ECO:0000256" key="1">
    <source>
        <dbReference type="PROSITE-ProRule" id="PRU00409"/>
    </source>
</evidence>
<dbReference type="EMBL" id="SPIA01000001">
    <property type="protein sequence ID" value="TFH68930.1"/>
    <property type="molecule type" value="Genomic_DNA"/>
</dbReference>
<dbReference type="Gene3D" id="3.30.1490.20">
    <property type="entry name" value="ATP-grasp fold, A domain"/>
    <property type="match status" value="1"/>
</dbReference>
<dbReference type="PROSITE" id="PS50975">
    <property type="entry name" value="ATP_GRASP"/>
    <property type="match status" value="1"/>
</dbReference>
<dbReference type="InterPro" id="IPR011761">
    <property type="entry name" value="ATP-grasp"/>
</dbReference>
<keyword evidence="1" id="KW-0067">ATP-binding</keyword>
<evidence type="ECO:0000259" key="2">
    <source>
        <dbReference type="PROSITE" id="PS50975"/>
    </source>
</evidence>
<dbReference type="AlphaFoldDB" id="A0A4Y8UJP5"/>
<feature type="domain" description="ATP-grasp" evidence="2">
    <location>
        <begin position="240"/>
        <end position="487"/>
    </location>
</feature>
<keyword evidence="1" id="KW-0547">Nucleotide-binding</keyword>
<name>A0A4Y8UJP5_9GAMM</name>
<dbReference type="Proteomes" id="UP000298133">
    <property type="component" value="Unassembled WGS sequence"/>
</dbReference>
<dbReference type="GO" id="GO:0046872">
    <property type="term" value="F:metal ion binding"/>
    <property type="evidence" value="ECO:0007669"/>
    <property type="project" value="InterPro"/>
</dbReference>
<evidence type="ECO:0000313" key="4">
    <source>
        <dbReference type="Proteomes" id="UP000298133"/>
    </source>
</evidence>
<gene>
    <name evidence="3" type="ORF">E3W66_03005</name>
</gene>
<dbReference type="GO" id="GO:0005524">
    <property type="term" value="F:ATP binding"/>
    <property type="evidence" value="ECO:0007669"/>
    <property type="project" value="UniProtKB-UniRule"/>
</dbReference>
<proteinExistence type="predicted"/>
<dbReference type="GO" id="GO:0003824">
    <property type="term" value="F:catalytic activity"/>
    <property type="evidence" value="ECO:0007669"/>
    <property type="project" value="UniProtKB-ARBA"/>
</dbReference>
<keyword evidence="4" id="KW-1185">Reference proteome</keyword>
<dbReference type="InterPro" id="IPR013815">
    <property type="entry name" value="ATP_grasp_subdomain_1"/>
</dbReference>
<dbReference type="OrthoDB" id="9803907at2"/>
<accession>A0A4Y8UJP5</accession>
<dbReference type="SUPFAM" id="SSF56059">
    <property type="entry name" value="Glutathione synthetase ATP-binding domain-like"/>
    <property type="match status" value="1"/>
</dbReference>
<organism evidence="3 4">
    <name type="scientific">Gammaproteobacteria bacterium LSUCC0057</name>
    <dbReference type="NCBI Taxonomy" id="2559237"/>
    <lineage>
        <taxon>Bacteria</taxon>
        <taxon>Pseudomonadati</taxon>
        <taxon>Pseudomonadota</taxon>
        <taxon>Gammaproteobacteria</taxon>
        <taxon>Cellvibrionales</taxon>
        <taxon>Porticoccaceae</taxon>
        <taxon>SAR92 clade</taxon>
    </lineage>
</organism>
<reference evidence="3 4" key="1">
    <citation type="submission" date="2019-03" db="EMBL/GenBank/DDBJ databases">
        <title>Draft genome of Gammaproteobacteria bacterium LSUCC0057, a member of the SAR92 clade.</title>
        <authorList>
            <person name="Lanclos V.C."/>
            <person name="Doiron C."/>
            <person name="Henson M.W."/>
            <person name="Thrash J.C."/>
        </authorList>
    </citation>
    <scope>NUCLEOTIDE SEQUENCE [LARGE SCALE GENOMIC DNA]</scope>
    <source>
        <strain evidence="3 4">LSUCC0057</strain>
    </source>
</reference>